<evidence type="ECO:0000313" key="3">
    <source>
        <dbReference type="Proteomes" id="UP001270362"/>
    </source>
</evidence>
<evidence type="ECO:0000256" key="1">
    <source>
        <dbReference type="SAM" id="MobiDB-lite"/>
    </source>
</evidence>
<evidence type="ECO:0008006" key="4">
    <source>
        <dbReference type="Google" id="ProtNLM"/>
    </source>
</evidence>
<evidence type="ECO:0000313" key="2">
    <source>
        <dbReference type="EMBL" id="KAK3692056.1"/>
    </source>
</evidence>
<organism evidence="2 3">
    <name type="scientific">Podospora appendiculata</name>
    <dbReference type="NCBI Taxonomy" id="314037"/>
    <lineage>
        <taxon>Eukaryota</taxon>
        <taxon>Fungi</taxon>
        <taxon>Dikarya</taxon>
        <taxon>Ascomycota</taxon>
        <taxon>Pezizomycotina</taxon>
        <taxon>Sordariomycetes</taxon>
        <taxon>Sordariomycetidae</taxon>
        <taxon>Sordariales</taxon>
        <taxon>Podosporaceae</taxon>
        <taxon>Podospora</taxon>
    </lineage>
</organism>
<dbReference type="GO" id="GO:0000423">
    <property type="term" value="P:mitophagy"/>
    <property type="evidence" value="ECO:0007669"/>
    <property type="project" value="InterPro"/>
</dbReference>
<dbReference type="EMBL" id="JAULSO010000001">
    <property type="protein sequence ID" value="KAK3692056.1"/>
    <property type="molecule type" value="Genomic_DNA"/>
</dbReference>
<dbReference type="PANTHER" id="PTHR38699">
    <property type="entry name" value="CHROMOSOME 1, WHOLE GENOME SHOTGUN SEQUENCE"/>
    <property type="match status" value="1"/>
</dbReference>
<reference evidence="2" key="1">
    <citation type="journal article" date="2023" name="Mol. Phylogenet. Evol.">
        <title>Genome-scale phylogeny and comparative genomics of the fungal order Sordariales.</title>
        <authorList>
            <person name="Hensen N."/>
            <person name="Bonometti L."/>
            <person name="Westerberg I."/>
            <person name="Brannstrom I.O."/>
            <person name="Guillou S."/>
            <person name="Cros-Aarteil S."/>
            <person name="Calhoun S."/>
            <person name="Haridas S."/>
            <person name="Kuo A."/>
            <person name="Mondo S."/>
            <person name="Pangilinan J."/>
            <person name="Riley R."/>
            <person name="LaButti K."/>
            <person name="Andreopoulos B."/>
            <person name="Lipzen A."/>
            <person name="Chen C."/>
            <person name="Yan M."/>
            <person name="Daum C."/>
            <person name="Ng V."/>
            <person name="Clum A."/>
            <person name="Steindorff A."/>
            <person name="Ohm R.A."/>
            <person name="Martin F."/>
            <person name="Silar P."/>
            <person name="Natvig D.O."/>
            <person name="Lalanne C."/>
            <person name="Gautier V."/>
            <person name="Ament-Velasquez S.L."/>
            <person name="Kruys A."/>
            <person name="Hutchinson M.I."/>
            <person name="Powell A.J."/>
            <person name="Barry K."/>
            <person name="Miller A.N."/>
            <person name="Grigoriev I.V."/>
            <person name="Debuchy R."/>
            <person name="Gladieux P."/>
            <person name="Hiltunen Thoren M."/>
            <person name="Johannesson H."/>
        </authorList>
    </citation>
    <scope>NUCLEOTIDE SEQUENCE</scope>
    <source>
        <strain evidence="2">CBS 314.62</strain>
    </source>
</reference>
<accession>A0AAE0XEZ4</accession>
<feature type="compositionally biased region" description="Low complexity" evidence="1">
    <location>
        <begin position="44"/>
        <end position="56"/>
    </location>
</feature>
<feature type="region of interest" description="Disordered" evidence="1">
    <location>
        <begin position="19"/>
        <end position="73"/>
    </location>
</feature>
<protein>
    <recommendedName>
        <fullName evidence="4">DUF1770-domain-containing protein</fullName>
    </recommendedName>
</protein>
<comment type="caution">
    <text evidence="2">The sequence shown here is derived from an EMBL/GenBank/DDBJ whole genome shotgun (WGS) entry which is preliminary data.</text>
</comment>
<dbReference type="Pfam" id="PF08589">
    <property type="entry name" value="ATG43"/>
    <property type="match status" value="1"/>
</dbReference>
<keyword evidence="3" id="KW-1185">Reference proteome</keyword>
<name>A0AAE0XEZ4_9PEZI</name>
<proteinExistence type="predicted"/>
<dbReference type="InterPro" id="IPR013898">
    <property type="entry name" value="Atg43"/>
</dbReference>
<feature type="compositionally biased region" description="Basic and acidic residues" evidence="1">
    <location>
        <begin position="57"/>
        <end position="68"/>
    </location>
</feature>
<dbReference type="AlphaFoldDB" id="A0AAE0XEZ4"/>
<dbReference type="Proteomes" id="UP001270362">
    <property type="component" value="Unassembled WGS sequence"/>
</dbReference>
<reference evidence="2" key="2">
    <citation type="submission" date="2023-06" db="EMBL/GenBank/DDBJ databases">
        <authorList>
            <consortium name="Lawrence Berkeley National Laboratory"/>
            <person name="Haridas S."/>
            <person name="Hensen N."/>
            <person name="Bonometti L."/>
            <person name="Westerberg I."/>
            <person name="Brannstrom I.O."/>
            <person name="Guillou S."/>
            <person name="Cros-Aarteil S."/>
            <person name="Calhoun S."/>
            <person name="Kuo A."/>
            <person name="Mondo S."/>
            <person name="Pangilinan J."/>
            <person name="Riley R."/>
            <person name="Labutti K."/>
            <person name="Andreopoulos B."/>
            <person name="Lipzen A."/>
            <person name="Chen C."/>
            <person name="Yanf M."/>
            <person name="Daum C."/>
            <person name="Ng V."/>
            <person name="Clum A."/>
            <person name="Steindorff A."/>
            <person name="Ohm R."/>
            <person name="Martin F."/>
            <person name="Silar P."/>
            <person name="Natvig D."/>
            <person name="Lalanne C."/>
            <person name="Gautier V."/>
            <person name="Ament-Velasquez S.L."/>
            <person name="Kruys A."/>
            <person name="Hutchinson M.I."/>
            <person name="Powell A.J."/>
            <person name="Barry K."/>
            <person name="Miller A.N."/>
            <person name="Grigoriev I.V."/>
            <person name="Debuchy R."/>
            <person name="Gladieux P."/>
            <person name="Thoren M.H."/>
            <person name="Johannesson H."/>
        </authorList>
    </citation>
    <scope>NUCLEOTIDE SEQUENCE</scope>
    <source>
        <strain evidence="2">CBS 314.62</strain>
    </source>
</reference>
<dbReference type="PANTHER" id="PTHR38699:SF1">
    <property type="entry name" value="MITOPHAGY RECEPTOR ATG43"/>
    <property type="match status" value="1"/>
</dbReference>
<gene>
    <name evidence="2" type="ORF">B0T22DRAFT_446288</name>
</gene>
<dbReference type="GO" id="GO:0140580">
    <property type="term" value="F:mitochondrion autophagosome adaptor activity"/>
    <property type="evidence" value="ECO:0007669"/>
    <property type="project" value="InterPro"/>
</dbReference>
<sequence>MASSLPLQLAETIQTAHINHDPSAQHDVNPSTAASKKEPVLLETHTTNQPQHQQPPQREDSLFPLDHDDGIDEGDAAEDLEEEDEDEQEEDIPYSILRPKPRTAHLPPIPDLRYEQSYLHSIRNADTWWKVVWITARDQVMMPFAQGILYNLSICGWQYWNRNARIHGSGLGARARRWWYGVNNWEIPSEKRRTRTS</sequence>